<dbReference type="Pfam" id="PF00356">
    <property type="entry name" value="LacI"/>
    <property type="match status" value="1"/>
</dbReference>
<dbReference type="CDD" id="cd06267">
    <property type="entry name" value="PBP1_LacI_sugar_binding-like"/>
    <property type="match status" value="1"/>
</dbReference>
<dbReference type="InterPro" id="IPR000843">
    <property type="entry name" value="HTH_LacI"/>
</dbReference>
<protein>
    <submittedName>
        <fullName evidence="5">Transcriptional regulator, LacI family</fullName>
    </submittedName>
</protein>
<evidence type="ECO:0000256" key="2">
    <source>
        <dbReference type="ARBA" id="ARBA00023125"/>
    </source>
</evidence>
<dbReference type="PANTHER" id="PTHR30146:SF109">
    <property type="entry name" value="HTH-TYPE TRANSCRIPTIONAL REGULATOR GALS"/>
    <property type="match status" value="1"/>
</dbReference>
<keyword evidence="6" id="KW-1185">Reference proteome</keyword>
<evidence type="ECO:0000313" key="6">
    <source>
        <dbReference type="Proteomes" id="UP000184211"/>
    </source>
</evidence>
<dbReference type="Proteomes" id="UP000184211">
    <property type="component" value="Unassembled WGS sequence"/>
</dbReference>
<dbReference type="PANTHER" id="PTHR30146">
    <property type="entry name" value="LACI-RELATED TRANSCRIPTIONAL REPRESSOR"/>
    <property type="match status" value="1"/>
</dbReference>
<dbReference type="Gene3D" id="3.40.50.2300">
    <property type="match status" value="2"/>
</dbReference>
<dbReference type="InterPro" id="IPR010982">
    <property type="entry name" value="Lambda_DNA-bd_dom_sf"/>
</dbReference>
<reference evidence="6" key="1">
    <citation type="submission" date="2016-11" db="EMBL/GenBank/DDBJ databases">
        <authorList>
            <person name="Varghese N."/>
            <person name="Submissions S."/>
        </authorList>
    </citation>
    <scope>NUCLEOTIDE SEQUENCE [LARGE SCALE GENOMIC DNA]</scope>
    <source>
        <strain evidence="6">DSM 28223</strain>
    </source>
</reference>
<evidence type="ECO:0000313" key="5">
    <source>
        <dbReference type="EMBL" id="SHH15167.1"/>
    </source>
</evidence>
<dbReference type="Gene3D" id="1.10.260.40">
    <property type="entry name" value="lambda repressor-like DNA-binding domains"/>
    <property type="match status" value="1"/>
</dbReference>
<accession>A0A1M5QM07</accession>
<evidence type="ECO:0000259" key="4">
    <source>
        <dbReference type="PROSITE" id="PS50932"/>
    </source>
</evidence>
<evidence type="ECO:0000256" key="1">
    <source>
        <dbReference type="ARBA" id="ARBA00023015"/>
    </source>
</evidence>
<gene>
    <name evidence="5" type="ORF">SAMN04488044_2045</name>
</gene>
<proteinExistence type="predicted"/>
<feature type="domain" description="HTH lacI-type" evidence="4">
    <location>
        <begin position="4"/>
        <end position="48"/>
    </location>
</feature>
<dbReference type="SMART" id="SM00354">
    <property type="entry name" value="HTH_LACI"/>
    <property type="match status" value="1"/>
</dbReference>
<dbReference type="STRING" id="870908.SAMN04488044_2045"/>
<dbReference type="GO" id="GO:0003700">
    <property type="term" value="F:DNA-binding transcription factor activity"/>
    <property type="evidence" value="ECO:0007669"/>
    <property type="project" value="TreeGrafter"/>
</dbReference>
<dbReference type="SUPFAM" id="SSF47413">
    <property type="entry name" value="lambda repressor-like DNA-binding domains"/>
    <property type="match status" value="1"/>
</dbReference>
<keyword evidence="1" id="KW-0805">Transcription regulation</keyword>
<dbReference type="GO" id="GO:0000976">
    <property type="term" value="F:transcription cis-regulatory region binding"/>
    <property type="evidence" value="ECO:0007669"/>
    <property type="project" value="TreeGrafter"/>
</dbReference>
<dbReference type="RefSeq" id="WP_165610511.1">
    <property type="nucleotide sequence ID" value="NZ_FQWM01000003.1"/>
</dbReference>
<organism evidence="5 6">
    <name type="scientific">Cognatishimia maritima</name>
    <dbReference type="NCBI Taxonomy" id="870908"/>
    <lineage>
        <taxon>Bacteria</taxon>
        <taxon>Pseudomonadati</taxon>
        <taxon>Pseudomonadota</taxon>
        <taxon>Alphaproteobacteria</taxon>
        <taxon>Rhodobacterales</taxon>
        <taxon>Paracoccaceae</taxon>
        <taxon>Cognatishimia</taxon>
    </lineage>
</organism>
<sequence length="337" mass="36336">MKRVNQAEVARVSGVSISTVSRVLSQAPGISDPVRNKVLSAARDLGYVFRRGTDPLEAKIDRAVLFVGQAQAVTDVSAVYSQVIDGIRFAAEASGLSVQFALLEGGGRLPKTALRERTGLLFLGIDPPHEILSDLRQREIPVVLVNGLDADLIADSVSPANYFGGRLAAKHLLEMGHTDLTILQNTGRWTLRRRIEGFLSGIKEFAGEKDVTLREFHIDSLSGQAVFEAEEMWLPKGRCPSTAVFCGNDLVAVAAIQALTSHGIRVPEDVSVLGYDDLPVAQMSEPGLTTIRVDWTAIGKEAIRLVLARSSANDAPVAQVQIGGHLVRRQSVAMPSR</sequence>
<dbReference type="AlphaFoldDB" id="A0A1M5QM07"/>
<dbReference type="InterPro" id="IPR046335">
    <property type="entry name" value="LacI/GalR-like_sensor"/>
</dbReference>
<keyword evidence="2" id="KW-0238">DNA-binding</keyword>
<dbReference type="Pfam" id="PF13377">
    <property type="entry name" value="Peripla_BP_3"/>
    <property type="match status" value="1"/>
</dbReference>
<name>A0A1M5QM07_9RHOB</name>
<dbReference type="CDD" id="cd01392">
    <property type="entry name" value="HTH_LacI"/>
    <property type="match status" value="1"/>
</dbReference>
<dbReference type="PROSITE" id="PS50932">
    <property type="entry name" value="HTH_LACI_2"/>
    <property type="match status" value="1"/>
</dbReference>
<evidence type="ECO:0000256" key="3">
    <source>
        <dbReference type="ARBA" id="ARBA00023163"/>
    </source>
</evidence>
<keyword evidence="3" id="KW-0804">Transcription</keyword>
<dbReference type="SUPFAM" id="SSF53822">
    <property type="entry name" value="Periplasmic binding protein-like I"/>
    <property type="match status" value="1"/>
</dbReference>
<dbReference type="EMBL" id="FQWM01000003">
    <property type="protein sequence ID" value="SHH15167.1"/>
    <property type="molecule type" value="Genomic_DNA"/>
</dbReference>
<dbReference type="InterPro" id="IPR028082">
    <property type="entry name" value="Peripla_BP_I"/>
</dbReference>